<protein>
    <submittedName>
        <fullName evidence="3">Putative lipoate-protein ligase A</fullName>
        <ecNumber evidence="3">6.3.1.20</ecNumber>
    </submittedName>
</protein>
<dbReference type="InterPro" id="IPR045864">
    <property type="entry name" value="aa-tRNA-synth_II/BPL/LPL"/>
</dbReference>
<evidence type="ECO:0000256" key="1">
    <source>
        <dbReference type="ARBA" id="ARBA00005085"/>
    </source>
</evidence>
<dbReference type="InterPro" id="IPR004562">
    <property type="entry name" value="LipoylTrfase_LipoateP_Ligase"/>
</dbReference>
<dbReference type="PANTHER" id="PTHR12561:SF3">
    <property type="entry name" value="LIPOYLTRANSFERASE 1, MITOCHONDRIAL"/>
    <property type="match status" value="1"/>
</dbReference>
<dbReference type="EMBL" id="CP036268">
    <property type="protein sequence ID" value="QDT39870.1"/>
    <property type="molecule type" value="Genomic_DNA"/>
</dbReference>
<dbReference type="KEGG" id="svp:Pan189_42820"/>
<dbReference type="Pfam" id="PF21948">
    <property type="entry name" value="LplA-B_cat"/>
    <property type="match status" value="1"/>
</dbReference>
<name>A0A517R7K5_9PLAN</name>
<dbReference type="AlphaFoldDB" id="A0A517R7K5"/>
<proteinExistence type="predicted"/>
<dbReference type="UniPathway" id="UPA00537">
    <property type="reaction ID" value="UER00595"/>
</dbReference>
<dbReference type="CDD" id="cd16443">
    <property type="entry name" value="LplA"/>
    <property type="match status" value="1"/>
</dbReference>
<gene>
    <name evidence="3" type="primary">lplA</name>
    <name evidence="3" type="ORF">Pan189_42820</name>
</gene>
<dbReference type="Proteomes" id="UP000317318">
    <property type="component" value="Chromosome"/>
</dbReference>
<organism evidence="3 4">
    <name type="scientific">Stratiformator vulcanicus</name>
    <dbReference type="NCBI Taxonomy" id="2527980"/>
    <lineage>
        <taxon>Bacteria</taxon>
        <taxon>Pseudomonadati</taxon>
        <taxon>Planctomycetota</taxon>
        <taxon>Planctomycetia</taxon>
        <taxon>Planctomycetales</taxon>
        <taxon>Planctomycetaceae</taxon>
        <taxon>Stratiformator</taxon>
    </lineage>
</organism>
<reference evidence="3 4" key="1">
    <citation type="submission" date="2019-02" db="EMBL/GenBank/DDBJ databases">
        <title>Deep-cultivation of Planctomycetes and their phenomic and genomic characterization uncovers novel biology.</title>
        <authorList>
            <person name="Wiegand S."/>
            <person name="Jogler M."/>
            <person name="Boedeker C."/>
            <person name="Pinto D."/>
            <person name="Vollmers J."/>
            <person name="Rivas-Marin E."/>
            <person name="Kohn T."/>
            <person name="Peeters S.H."/>
            <person name="Heuer A."/>
            <person name="Rast P."/>
            <person name="Oberbeckmann S."/>
            <person name="Bunk B."/>
            <person name="Jeske O."/>
            <person name="Meyerdierks A."/>
            <person name="Storesund J.E."/>
            <person name="Kallscheuer N."/>
            <person name="Luecker S."/>
            <person name="Lage O.M."/>
            <person name="Pohl T."/>
            <person name="Merkel B.J."/>
            <person name="Hornburger P."/>
            <person name="Mueller R.-W."/>
            <person name="Bruemmer F."/>
            <person name="Labrenz M."/>
            <person name="Spormann A.M."/>
            <person name="Op den Camp H."/>
            <person name="Overmann J."/>
            <person name="Amann R."/>
            <person name="Jetten M.S.M."/>
            <person name="Mascher T."/>
            <person name="Medema M.H."/>
            <person name="Devos D.P."/>
            <person name="Kaster A.-K."/>
            <person name="Ovreas L."/>
            <person name="Rohde M."/>
            <person name="Galperin M.Y."/>
            <person name="Jogler C."/>
        </authorList>
    </citation>
    <scope>NUCLEOTIDE SEQUENCE [LARGE SCALE GENOMIC DNA]</scope>
    <source>
        <strain evidence="3 4">Pan189</strain>
    </source>
</reference>
<feature type="domain" description="BPL/LPL catalytic" evidence="2">
    <location>
        <begin position="33"/>
        <end position="225"/>
    </location>
</feature>
<evidence type="ECO:0000313" key="3">
    <source>
        <dbReference type="EMBL" id="QDT39870.1"/>
    </source>
</evidence>
<dbReference type="SUPFAM" id="SSF55681">
    <property type="entry name" value="Class II aaRS and biotin synthetases"/>
    <property type="match status" value="1"/>
</dbReference>
<dbReference type="RefSeq" id="WP_145365979.1">
    <property type="nucleotide sequence ID" value="NZ_CP036268.1"/>
</dbReference>
<dbReference type="InterPro" id="IPR004143">
    <property type="entry name" value="BPL_LPL_catalytic"/>
</dbReference>
<dbReference type="GO" id="GO:0005737">
    <property type="term" value="C:cytoplasm"/>
    <property type="evidence" value="ECO:0007669"/>
    <property type="project" value="TreeGrafter"/>
</dbReference>
<comment type="pathway">
    <text evidence="1">Protein modification; protein lipoylation via exogenous pathway; protein N(6)-(lipoyl)lysine from lipoate: step 2/2.</text>
</comment>
<keyword evidence="3" id="KW-0436">Ligase</keyword>
<dbReference type="GO" id="GO:0016979">
    <property type="term" value="F:lipoate-protein ligase activity"/>
    <property type="evidence" value="ECO:0007669"/>
    <property type="project" value="UniProtKB-EC"/>
</dbReference>
<keyword evidence="4" id="KW-1185">Reference proteome</keyword>
<dbReference type="Gene3D" id="3.30.930.10">
    <property type="entry name" value="Bira Bifunctional Protein, Domain 2"/>
    <property type="match status" value="1"/>
</dbReference>
<evidence type="ECO:0000313" key="4">
    <source>
        <dbReference type="Proteomes" id="UP000317318"/>
    </source>
</evidence>
<dbReference type="GO" id="GO:0009249">
    <property type="term" value="P:protein lipoylation"/>
    <property type="evidence" value="ECO:0007669"/>
    <property type="project" value="InterPro"/>
</dbReference>
<sequence>MNVGPCRLLERTHPDCAADLACDELLLRDLDQHGGEPILRLWERPDEAVVLGRANRVSANVSVEACLADGVPILRRCSGGGTVMLGPGCLCYSLFIPIDPGVAKDIHGSISAALEPLAHSLSDALTGGSSELTPDVAGTSDLVIDAVKFSGNAQRWLKHAMLHHGTLLYDFDLDRIGRYLTKPERSPEYRTDRTHGEFVRNLPLRRAAIRSAVIAAYQATAEATIREPNDAEIQSLVNERYATRDWTWSRA</sequence>
<dbReference type="PROSITE" id="PS51733">
    <property type="entry name" value="BPL_LPL_CATALYTIC"/>
    <property type="match status" value="1"/>
</dbReference>
<dbReference type="EC" id="6.3.1.20" evidence="3"/>
<dbReference type="OrthoDB" id="9788148at2"/>
<evidence type="ECO:0000259" key="2">
    <source>
        <dbReference type="PROSITE" id="PS51733"/>
    </source>
</evidence>
<accession>A0A517R7K5</accession>
<dbReference type="GO" id="GO:0017118">
    <property type="term" value="F:lipoyltransferase activity"/>
    <property type="evidence" value="ECO:0007669"/>
    <property type="project" value="TreeGrafter"/>
</dbReference>
<dbReference type="PANTHER" id="PTHR12561">
    <property type="entry name" value="LIPOATE-PROTEIN LIGASE"/>
    <property type="match status" value="1"/>
</dbReference>